<dbReference type="SUPFAM" id="SSF50494">
    <property type="entry name" value="Trypsin-like serine proteases"/>
    <property type="match status" value="1"/>
</dbReference>
<dbReference type="InterPro" id="IPR009003">
    <property type="entry name" value="Peptidase_S1_PA"/>
</dbReference>
<dbReference type="AlphaFoldDB" id="A0A1E1F4A4"/>
<organism evidence="1 2">
    <name type="scientific">Sphingobium cloacae</name>
    <dbReference type="NCBI Taxonomy" id="120107"/>
    <lineage>
        <taxon>Bacteria</taxon>
        <taxon>Pseudomonadati</taxon>
        <taxon>Pseudomonadota</taxon>
        <taxon>Alphaproteobacteria</taxon>
        <taxon>Sphingomonadales</taxon>
        <taxon>Sphingomonadaceae</taxon>
        <taxon>Sphingobium</taxon>
    </lineage>
</organism>
<dbReference type="EMBL" id="AP017655">
    <property type="protein sequence ID" value="BAV65339.1"/>
    <property type="molecule type" value="Genomic_DNA"/>
</dbReference>
<dbReference type="Gene3D" id="2.40.10.120">
    <property type="match status" value="1"/>
</dbReference>
<reference evidence="1 2" key="1">
    <citation type="submission" date="2016-10" db="EMBL/GenBank/DDBJ databases">
        <title>Complete Genome Sequence of the Nonylphenol-Degrading Bacterium Sphingobium cloacae JCM 10874T.</title>
        <authorList>
            <person name="Ootsuka M."/>
            <person name="Nishizawa T."/>
            <person name="Ohta H."/>
        </authorList>
    </citation>
    <scope>NUCLEOTIDE SEQUENCE [LARGE SCALE GENOMIC DNA]</scope>
    <source>
        <strain evidence="1 2">JCM 10874</strain>
    </source>
</reference>
<evidence type="ECO:0000313" key="2">
    <source>
        <dbReference type="Proteomes" id="UP000218272"/>
    </source>
</evidence>
<evidence type="ECO:0000313" key="1">
    <source>
        <dbReference type="EMBL" id="BAV65339.1"/>
    </source>
</evidence>
<proteinExistence type="predicted"/>
<keyword evidence="2" id="KW-1185">Reference proteome</keyword>
<dbReference type="Pfam" id="PF13365">
    <property type="entry name" value="Trypsin_2"/>
    <property type="match status" value="1"/>
</dbReference>
<dbReference type="KEGG" id="sclo:SCLO_1022990"/>
<accession>A0A1E1F4A4</accession>
<dbReference type="Proteomes" id="UP000218272">
    <property type="component" value="Chromosome SCLO_1"/>
</dbReference>
<gene>
    <name evidence="1" type="ORF">SCLO_1022990</name>
</gene>
<name>A0A1E1F4A4_9SPHN</name>
<protein>
    <submittedName>
        <fullName evidence="1">Uncharacterized protein</fullName>
    </submittedName>
</protein>
<sequence>MTNAHVVEDYLSFKAQGATVAVWVIPANGEKPLDATVKVFDRESNDLAVVDIGEATIPRATLYGGAVKGDVEAAALGYPGNVDRARGVSANGTVSPSAPEVRRAQITSVRESGAPWNGDKGVLVHDLATAPGDSGGPISDLCGRVLGVNESGTKTGESGANFGFAITGADLRAFLSENDIPYASTTQPCLTDRQAAERQVDTMFAATSAAMAKLQEAEAADKAAESIKRGKTILCGLALLLMATLATWRWRKHDRRGTAVFGTFATVALVSFVIVQRSPTYAPAPNVLADTGDATCTLDDQASRIVFDTDDNSRKTQISLLAGQCYGSNRRLFARNGELLTNVNIDPADESVSVSTIDKASGRFEYRNYLLERELFTAAKAALDKTPGQVCDANGKGGDMTLAARRVSDVRTLLPKTPTETIIWNCKPVSKEDGTRTGA</sequence>